<keyword evidence="2" id="KW-1185">Reference proteome</keyword>
<proteinExistence type="predicted"/>
<evidence type="ECO:0000313" key="2">
    <source>
        <dbReference type="Proteomes" id="UP000221734"/>
    </source>
</evidence>
<accession>A0A2C9CH07</accession>
<sequence>MVAAGQLINKLRQTTPFASYTFGEYCIIGNRQSAVCKLQTTEIITKTFFYELR</sequence>
<evidence type="ECO:0000313" key="1">
    <source>
        <dbReference type="EMBL" id="SOH04971.1"/>
    </source>
</evidence>
<organism evidence="1 2">
    <name type="scientific">Kuenenia stuttgartiensis</name>
    <dbReference type="NCBI Taxonomy" id="174633"/>
    <lineage>
        <taxon>Bacteria</taxon>
        <taxon>Pseudomonadati</taxon>
        <taxon>Planctomycetota</taxon>
        <taxon>Candidatus Brocadiia</taxon>
        <taxon>Candidatus Brocadiales</taxon>
        <taxon>Candidatus Brocadiaceae</taxon>
        <taxon>Candidatus Kuenenia</taxon>
    </lineage>
</organism>
<protein>
    <submittedName>
        <fullName evidence="1">Uncharacterized protein</fullName>
    </submittedName>
</protein>
<reference evidence="2" key="1">
    <citation type="submission" date="2017-10" db="EMBL/GenBank/DDBJ databases">
        <authorList>
            <person name="Frank J."/>
        </authorList>
    </citation>
    <scope>NUCLEOTIDE SEQUENCE [LARGE SCALE GENOMIC DNA]</scope>
</reference>
<gene>
    <name evidence="1" type="ORF">KSMBR1_2484</name>
</gene>
<name>A0A2C9CH07_KUEST</name>
<dbReference type="EMBL" id="LT934425">
    <property type="protein sequence ID" value="SOH04971.1"/>
    <property type="molecule type" value="Genomic_DNA"/>
</dbReference>
<dbReference type="KEGG" id="kst:KSMBR1_2484"/>
<dbReference type="AlphaFoldDB" id="A0A2C9CH07"/>
<dbReference type="Proteomes" id="UP000221734">
    <property type="component" value="Chromosome Kuenenia_stuttgartiensis_MBR1"/>
</dbReference>